<accession>A0AB34ISG0</accession>
<dbReference type="GO" id="GO:0005506">
    <property type="term" value="F:iron ion binding"/>
    <property type="evidence" value="ECO:0007669"/>
    <property type="project" value="InterPro"/>
</dbReference>
<feature type="domain" description="2Fe-2S ferredoxin-type" evidence="21">
    <location>
        <begin position="21"/>
        <end position="107"/>
    </location>
</feature>
<comment type="caution">
    <text evidence="23">The sequence shown here is derived from an EMBL/GenBank/DDBJ whole genome shotgun (WGS) entry which is preliminary data.</text>
</comment>
<comment type="subcellular location">
    <subcellularLocation>
        <location evidence="2">Peroxisome</location>
    </subcellularLocation>
</comment>
<dbReference type="FunFam" id="3.30.365.10:FF:000004">
    <property type="entry name" value="Xanthine dehydrogenase oxidase"/>
    <property type="match status" value="1"/>
</dbReference>
<comment type="similarity">
    <text evidence="3">Belongs to the xanthine dehydrogenase family.</text>
</comment>
<evidence type="ECO:0000256" key="4">
    <source>
        <dbReference type="ARBA" id="ARBA00013123"/>
    </source>
</evidence>
<evidence type="ECO:0000256" key="16">
    <source>
        <dbReference type="ARBA" id="ARBA00049017"/>
    </source>
</evidence>
<keyword evidence="10" id="KW-0560">Oxidoreductase</keyword>
<evidence type="ECO:0000256" key="10">
    <source>
        <dbReference type="ARBA" id="ARBA00023002"/>
    </source>
</evidence>
<feature type="binding site" evidence="19">
    <location>
        <position position="1093"/>
    </location>
    <ligand>
        <name>substrate</name>
    </ligand>
</feature>
<dbReference type="Pfam" id="PF01799">
    <property type="entry name" value="Fer2_2"/>
    <property type="match status" value="1"/>
</dbReference>
<dbReference type="Pfam" id="PF00941">
    <property type="entry name" value="FAD_binding_5"/>
    <property type="match status" value="1"/>
</dbReference>
<evidence type="ECO:0000256" key="5">
    <source>
        <dbReference type="ARBA" id="ARBA00022505"/>
    </source>
</evidence>
<dbReference type="InterPro" id="IPR002346">
    <property type="entry name" value="Mopterin_DH_FAD-bd"/>
</dbReference>
<dbReference type="FunFam" id="3.30.365.10:FF:000002">
    <property type="entry name" value="Xanthine dehydrogenase oxidase"/>
    <property type="match status" value="1"/>
</dbReference>
<dbReference type="InterPro" id="IPR036884">
    <property type="entry name" value="2Fe-2S-bd_dom_sf"/>
</dbReference>
<dbReference type="InterPro" id="IPR001041">
    <property type="entry name" value="2Fe-2S_ferredoxin-type"/>
</dbReference>
<dbReference type="InterPro" id="IPR002888">
    <property type="entry name" value="2Fe-2S-bd"/>
</dbReference>
<dbReference type="InterPro" id="IPR005107">
    <property type="entry name" value="CO_DH_flav_C"/>
</dbReference>
<dbReference type="InterPro" id="IPR036318">
    <property type="entry name" value="FAD-bd_PCMH-like_sf"/>
</dbReference>
<keyword evidence="7 20" id="KW-0001">2Fe-2S</keyword>
<dbReference type="SUPFAM" id="SSF54292">
    <property type="entry name" value="2Fe-2S ferredoxin-like"/>
    <property type="match status" value="1"/>
</dbReference>
<dbReference type="InterPro" id="IPR016208">
    <property type="entry name" value="Ald_Oxase/xanthine_DH-like"/>
</dbReference>
<dbReference type="PROSITE" id="PS51387">
    <property type="entry name" value="FAD_PCMH"/>
    <property type="match status" value="1"/>
</dbReference>
<dbReference type="PROSITE" id="PS51085">
    <property type="entry name" value="2FE2S_FER_2"/>
    <property type="match status" value="1"/>
</dbReference>
<keyword evidence="5 20" id="KW-0500">Molybdenum</keyword>
<dbReference type="FunFam" id="3.10.20.30:FF:000015">
    <property type="entry name" value="Aldehyde oxidase 1"/>
    <property type="match status" value="1"/>
</dbReference>
<dbReference type="GO" id="GO:0004854">
    <property type="term" value="F:xanthine dehydrogenase activity"/>
    <property type="evidence" value="ECO:0007669"/>
    <property type="project" value="UniProtKB-EC"/>
</dbReference>
<feature type="binding site" evidence="20">
    <location>
        <position position="164"/>
    </location>
    <ligand>
        <name>[2Fe-2S] cluster</name>
        <dbReference type="ChEBI" id="CHEBI:190135"/>
        <label>2</label>
    </ligand>
</feature>
<evidence type="ECO:0000313" key="24">
    <source>
        <dbReference type="Proteomes" id="UP001515480"/>
    </source>
</evidence>
<feature type="binding site" evidence="20">
    <location>
        <position position="166"/>
    </location>
    <ligand>
        <name>[2Fe-2S] cluster</name>
        <dbReference type="ChEBI" id="CHEBI:190135"/>
        <label>2</label>
    </ligand>
</feature>
<dbReference type="InterPro" id="IPR016169">
    <property type="entry name" value="FAD-bd_PCMH_sub2"/>
</dbReference>
<feature type="binding site" evidence="19">
    <location>
        <position position="453"/>
    </location>
    <ligand>
        <name>FAD</name>
        <dbReference type="ChEBI" id="CHEBI:57692"/>
    </ligand>
</feature>
<comment type="cofactor">
    <cofactor evidence="20">
        <name>[2Fe-2S] cluster</name>
        <dbReference type="ChEBI" id="CHEBI:190135"/>
    </cofactor>
    <text evidence="20">Binds 2 [2Fe-2S] clusters.</text>
</comment>
<feature type="active site" description="Proton acceptor" evidence="18">
    <location>
        <position position="1368"/>
    </location>
</feature>
<dbReference type="PIRSF" id="PIRSF000127">
    <property type="entry name" value="Xanthine_DH"/>
    <property type="match status" value="1"/>
</dbReference>
<dbReference type="EMBL" id="JBGBPQ010000020">
    <property type="protein sequence ID" value="KAL1504098.1"/>
    <property type="molecule type" value="Genomic_DNA"/>
</dbReference>
<feature type="binding site" evidence="20">
    <location>
        <position position="67"/>
    </location>
    <ligand>
        <name>[2Fe-2S] cluster</name>
        <dbReference type="ChEBI" id="CHEBI:190135"/>
        <label>1</label>
    </ligand>
</feature>
<keyword evidence="8 20" id="KW-0479">Metal-binding</keyword>
<evidence type="ECO:0000256" key="18">
    <source>
        <dbReference type="PIRSR" id="PIRSR000127-1"/>
    </source>
</evidence>
<keyword evidence="24" id="KW-1185">Reference proteome</keyword>
<dbReference type="Gene3D" id="3.10.20.30">
    <property type="match status" value="1"/>
</dbReference>
<dbReference type="Gene3D" id="3.30.43.10">
    <property type="entry name" value="Uridine Diphospho-n-acetylenolpyruvylglucosamine Reductase, domain 2"/>
    <property type="match status" value="1"/>
</dbReference>
<evidence type="ECO:0000256" key="12">
    <source>
        <dbReference type="ARBA" id="ARBA00023014"/>
    </source>
</evidence>
<evidence type="ECO:0000256" key="19">
    <source>
        <dbReference type="PIRSR" id="PIRSR000127-2"/>
    </source>
</evidence>
<dbReference type="Gene3D" id="3.90.1170.50">
    <property type="entry name" value="Aldehyde oxidase/xanthine dehydrogenase, a/b hammerhead"/>
    <property type="match status" value="1"/>
</dbReference>
<dbReference type="SUPFAM" id="SSF47741">
    <property type="entry name" value="CO dehydrogenase ISP C-domain like"/>
    <property type="match status" value="1"/>
</dbReference>
<dbReference type="InterPro" id="IPR008274">
    <property type="entry name" value="AldOxase/xan_DH_MoCoBD1"/>
</dbReference>
<feature type="binding site" evidence="20">
    <location>
        <position position="89"/>
    </location>
    <ligand>
        <name>[2Fe-2S] cluster</name>
        <dbReference type="ChEBI" id="CHEBI:190135"/>
        <label>1</label>
    </ligand>
</feature>
<evidence type="ECO:0000256" key="7">
    <source>
        <dbReference type="ARBA" id="ARBA00022714"/>
    </source>
</evidence>
<dbReference type="Proteomes" id="UP001515480">
    <property type="component" value="Unassembled WGS sequence"/>
</dbReference>
<evidence type="ECO:0000259" key="22">
    <source>
        <dbReference type="PROSITE" id="PS51387"/>
    </source>
</evidence>
<dbReference type="InterPro" id="IPR036856">
    <property type="entry name" value="Ald_Oxase/Xan_DH_a/b_sf"/>
</dbReference>
<evidence type="ECO:0000313" key="23">
    <source>
        <dbReference type="EMBL" id="KAL1504098.1"/>
    </source>
</evidence>
<feature type="binding site" evidence="19">
    <location>
        <position position="995"/>
    </location>
    <ligand>
        <name>substrate</name>
    </ligand>
</feature>
<dbReference type="NCBIfam" id="TIGR02963">
    <property type="entry name" value="xanthine_xdhA"/>
    <property type="match status" value="1"/>
</dbReference>
<sequence>MPVTLAYEDAPPPVDVSNYSTSIVTFVNGRRHELAEASPSTTLLEWLRSIGLTGTKLGCGEGGCGACTVMVSTASPATGELRHAAVNACLMPLCAVDGCAITTVEGIGSPRDGLHPVQQRMVDLHGSQCGFCTPGIVMALYTLFRSKPDLSVSNVEESLDGNLCRCTGYRPIWDAAKSLCSDAERRACSGGCSSKDGGGCCKSSADPAAPVVEFTSDSADKLASASCSTPYVASDAAAKEPDFPSALRKPLGPLRIQGSTPSGKSCWWRPSTLADLLALKAAYPAGRLVAGNTELGIERRFKNATCDVVLCTTAVSELMSCSDTPEALLLGACAPLSEIEHLCEVAAGKRAAHSCDASRAIHDMLRWFASTQIRNVACLGGNLATASPISDMNPLLVACRASLTIASAARGTRQLDVADFFKGYRKVDLQPDEVIVAVRVPHSAPLEFVLPFKQARRREDDISIVTCGLRAKLAPSADASCWVVTDATLAFGGMAATTVVAPRTAASLVGAEWCERSLDAACRTLQEELCVPAAAPGGQPEYRGALAASFLFKWFVAVSLRLADAAADAGVPSPPPPPLVGAAERSAARSFVSEPKPSMGGAQTYPKASYPGAEAEEEPRIAKPTDAMAAKAGGVRVVGESLPHAAGALHVSGVAEYTDDVPLPPTRMGTGLQGWLVRAKRAPATIKSIDPSKALAAQGVFAAYFASDIPAGGHNSIGPIIKDEEVFAEKRVLHVGQTIGIVLADTTEQARMAAELVQVEYEAEAEPTIVTIMDAIEAKSFFDMTNHGLQSGPDVEKVLNQDGLVVVQGEVKMGGQDHFYLECQTTLAIPTDDGLHLIASTQATDKTQKMAARVCGLPANRVVCRVKRMGGGFGGKETRNVFASCAAAVAAHLSGRAVHLPLHRDVDMSTSGGRHPFYAKYMAAATPAGADGTPPKLAALDVQMFSNGGAMLDLSGPVLDRALLHVDNVYVWPSFRARGIVCKTHTPPNTAFRGFGGPQGMMITEEVMDHLAAVTGVDGNALRLANMYPDGYKTPFGQVLEKSDWRVPRAWLELSADAKVAEREAAVEAFNREHKWRKRGMAMLPTKYGINFTAKFMNQGGALVHLYTDGTILVTHGGTEMGQGLHTKVAQVAARAFGVGLSAVHIAETATDKVANSQPTAASASTDLYGMATLDACNQILARLAPIRNGLPVTATLAEVATAAFFARVDLSAHGFFVMDDKRCGFDWAIPPAINSDGTHDNSTRGSPFNYFTQGVGCCEVEIDVLTGDHHVIRADLLVDLGSSINPALDIGQIEGAFTQGMGWSTIEELIWGDGEHAWVQPPGRLFTQGPGTYKPPAFNDCPREFNVRLMSHADNKVCVHSSKAVGEPPFFLGAGVYFAIKKAIAAARKEHLVDGDPVAIRYFPLHSPATSEKIRLACADKFAVRAVTATKGEMCKDESNPEAQAAVANFEARACY</sequence>
<feature type="binding site" evidence="20">
    <location>
        <position position="129"/>
    </location>
    <ligand>
        <name>[2Fe-2S] cluster</name>
        <dbReference type="ChEBI" id="CHEBI:190135"/>
        <label>2</label>
    </ligand>
</feature>
<dbReference type="InterPro" id="IPR036010">
    <property type="entry name" value="2Fe-2S_ferredoxin-like_sf"/>
</dbReference>
<dbReference type="SMART" id="SM01092">
    <property type="entry name" value="CO_deh_flav_C"/>
    <property type="match status" value="1"/>
</dbReference>
<evidence type="ECO:0000256" key="1">
    <source>
        <dbReference type="ARBA" id="ARBA00001974"/>
    </source>
</evidence>
<keyword evidence="14" id="KW-0576">Peroxisome</keyword>
<evidence type="ECO:0000256" key="8">
    <source>
        <dbReference type="ARBA" id="ARBA00022723"/>
    </source>
</evidence>
<dbReference type="Pfam" id="PF20256">
    <property type="entry name" value="MoCoBD_2"/>
    <property type="match status" value="1"/>
</dbReference>
<evidence type="ECO:0000256" key="2">
    <source>
        <dbReference type="ARBA" id="ARBA00004275"/>
    </source>
</evidence>
<dbReference type="SUPFAM" id="SSF56176">
    <property type="entry name" value="FAD-binding/transporter-associated domain-like"/>
    <property type="match status" value="1"/>
</dbReference>
<feature type="binding site" evidence="19">
    <location>
        <position position="877"/>
    </location>
    <ligand>
        <name>substrate</name>
    </ligand>
</feature>
<dbReference type="Gene3D" id="3.30.390.50">
    <property type="entry name" value="CO dehydrogenase flavoprotein, C-terminal domain"/>
    <property type="match status" value="1"/>
</dbReference>
<feature type="domain" description="FAD-binding PCMH-type" evidence="22">
    <location>
        <begin position="260"/>
        <end position="445"/>
    </location>
</feature>
<dbReference type="GO" id="GO:0051537">
    <property type="term" value="F:2 iron, 2 sulfur cluster binding"/>
    <property type="evidence" value="ECO:0007669"/>
    <property type="project" value="UniProtKB-KW"/>
</dbReference>
<evidence type="ECO:0000256" key="6">
    <source>
        <dbReference type="ARBA" id="ARBA00022630"/>
    </source>
</evidence>
<comment type="cofactor">
    <cofactor evidence="20">
        <name>Mo-molybdopterin</name>
        <dbReference type="ChEBI" id="CHEBI:71302"/>
    </cofactor>
    <text evidence="20">Binds 1 Mo-molybdopterin (Mo-MPT) cofactor per subunit.</text>
</comment>
<evidence type="ECO:0000256" key="9">
    <source>
        <dbReference type="ARBA" id="ARBA00022827"/>
    </source>
</evidence>
<dbReference type="SUPFAM" id="SSF56003">
    <property type="entry name" value="Molybdenum cofactor-binding domain"/>
    <property type="match status" value="1"/>
</dbReference>
<dbReference type="Pfam" id="PF01315">
    <property type="entry name" value="Ald_Xan_dh_C"/>
    <property type="match status" value="1"/>
</dbReference>
<dbReference type="SUPFAM" id="SSF54665">
    <property type="entry name" value="CO dehydrogenase molybdoprotein N-domain-like"/>
    <property type="match status" value="1"/>
</dbReference>
<protein>
    <recommendedName>
        <fullName evidence="4">xanthine dehydrogenase</fullName>
        <ecNumber evidence="4">1.17.1.4</ecNumber>
    </recommendedName>
</protein>
<dbReference type="InterPro" id="IPR016166">
    <property type="entry name" value="FAD-bd_PCMH"/>
</dbReference>
<evidence type="ECO:0000256" key="20">
    <source>
        <dbReference type="PIRSR" id="PIRSR000127-3"/>
    </source>
</evidence>
<dbReference type="Pfam" id="PF02738">
    <property type="entry name" value="MoCoBD_1"/>
    <property type="match status" value="1"/>
</dbReference>
<dbReference type="GO" id="GO:0071949">
    <property type="term" value="F:FAD binding"/>
    <property type="evidence" value="ECO:0007669"/>
    <property type="project" value="InterPro"/>
</dbReference>
<evidence type="ECO:0000259" key="21">
    <source>
        <dbReference type="PROSITE" id="PS51085"/>
    </source>
</evidence>
<dbReference type="Gene3D" id="3.30.465.10">
    <property type="match status" value="1"/>
</dbReference>
<feature type="binding site" evidence="20">
    <location>
        <position position="64"/>
    </location>
    <ligand>
        <name>[2Fe-2S] cluster</name>
        <dbReference type="ChEBI" id="CHEBI:190135"/>
        <label>1</label>
    </ligand>
</feature>
<dbReference type="SMART" id="SM01008">
    <property type="entry name" value="Ald_Xan_dh_C"/>
    <property type="match status" value="1"/>
</dbReference>
<dbReference type="SUPFAM" id="SSF55447">
    <property type="entry name" value="CO dehydrogenase flavoprotein C-terminal domain-like"/>
    <property type="match status" value="1"/>
</dbReference>
<feature type="binding site" evidence="19">
    <location>
        <position position="961"/>
    </location>
    <ligand>
        <name>substrate</name>
    </ligand>
</feature>
<dbReference type="PANTHER" id="PTHR45444:SF3">
    <property type="entry name" value="XANTHINE DEHYDROGENASE"/>
    <property type="match status" value="1"/>
</dbReference>
<feature type="binding site" evidence="20">
    <location>
        <position position="993"/>
    </location>
    <ligand>
        <name>Mo-molybdopterin</name>
        <dbReference type="ChEBI" id="CHEBI:71302"/>
    </ligand>
    <ligandPart>
        <name>Mo</name>
        <dbReference type="ChEBI" id="CHEBI:28685"/>
    </ligandPart>
</feature>
<feature type="binding site" evidence="20">
    <location>
        <position position="1162"/>
    </location>
    <ligand>
        <name>Mo-molybdopterin</name>
        <dbReference type="ChEBI" id="CHEBI:71302"/>
    </ligand>
    <ligandPart>
        <name>Mo</name>
        <dbReference type="ChEBI" id="CHEBI:28685"/>
    </ligandPart>
</feature>
<dbReference type="Pfam" id="PF03450">
    <property type="entry name" value="CO_deh_flav_C"/>
    <property type="match status" value="1"/>
</dbReference>
<feature type="binding site" evidence="20">
    <location>
        <position position="873"/>
    </location>
    <ligand>
        <name>Mo-molybdopterin</name>
        <dbReference type="ChEBI" id="CHEBI:71302"/>
    </ligand>
    <ligandPart>
        <name>Mo</name>
        <dbReference type="ChEBI" id="CHEBI:28685"/>
    </ligandPart>
</feature>
<dbReference type="InterPro" id="IPR012675">
    <property type="entry name" value="Beta-grasp_dom_sf"/>
</dbReference>
<dbReference type="FunFam" id="3.30.465.10:FF:000004">
    <property type="entry name" value="Xanthine dehydrogenase/oxidase"/>
    <property type="match status" value="1"/>
</dbReference>
<dbReference type="Gene3D" id="3.30.365.10">
    <property type="entry name" value="Aldehyde oxidase/xanthine dehydrogenase, molybdopterin binding domain"/>
    <property type="match status" value="4"/>
</dbReference>
<evidence type="ECO:0000256" key="11">
    <source>
        <dbReference type="ARBA" id="ARBA00023004"/>
    </source>
</evidence>
<feature type="binding site" evidence="20">
    <location>
        <position position="59"/>
    </location>
    <ligand>
        <name>[2Fe-2S] cluster</name>
        <dbReference type="ChEBI" id="CHEBI:190135"/>
        <label>1</label>
    </ligand>
</feature>
<proteinExistence type="inferred from homology"/>
<comment type="catalytic activity">
    <reaction evidence="17">
        <text>hypoxanthine + NAD(+) + H2O = xanthine + NADH + H(+)</text>
        <dbReference type="Rhea" id="RHEA:24670"/>
        <dbReference type="ChEBI" id="CHEBI:15377"/>
        <dbReference type="ChEBI" id="CHEBI:15378"/>
        <dbReference type="ChEBI" id="CHEBI:17368"/>
        <dbReference type="ChEBI" id="CHEBI:17712"/>
        <dbReference type="ChEBI" id="CHEBI:57540"/>
        <dbReference type="ChEBI" id="CHEBI:57945"/>
        <dbReference type="EC" id="1.17.1.4"/>
    </reaction>
</comment>
<dbReference type="InterPro" id="IPR014307">
    <property type="entry name" value="Xanthine_DH_ssu"/>
</dbReference>
<feature type="binding site" evidence="19">
    <location>
        <position position="368"/>
    </location>
    <ligand>
        <name>FAD</name>
        <dbReference type="ChEBI" id="CHEBI:57692"/>
    </ligand>
</feature>
<name>A0AB34ISG0_PRYPA</name>
<comment type="cofactor">
    <cofactor evidence="1 19">
        <name>FAD</name>
        <dbReference type="ChEBI" id="CHEBI:57692"/>
    </cofactor>
</comment>
<dbReference type="Pfam" id="PF00111">
    <property type="entry name" value="Fer2"/>
    <property type="match status" value="1"/>
</dbReference>
<feature type="binding site" evidence="20">
    <location>
        <position position="842"/>
    </location>
    <ligand>
        <name>Mo-molybdopterin</name>
        <dbReference type="ChEBI" id="CHEBI:71302"/>
    </ligand>
    <ligandPart>
        <name>Mo</name>
        <dbReference type="ChEBI" id="CHEBI:28685"/>
    </ligandPart>
</feature>
<dbReference type="FunFam" id="3.30.365.10:FF:000001">
    <property type="entry name" value="Xanthine dehydrogenase oxidase"/>
    <property type="match status" value="1"/>
</dbReference>
<evidence type="ECO:0000256" key="14">
    <source>
        <dbReference type="ARBA" id="ARBA00023140"/>
    </source>
</evidence>
<dbReference type="PANTHER" id="PTHR45444">
    <property type="entry name" value="XANTHINE DEHYDROGENASE"/>
    <property type="match status" value="1"/>
</dbReference>
<keyword evidence="6" id="KW-0285">Flavoprotein</keyword>
<organism evidence="23 24">
    <name type="scientific">Prymnesium parvum</name>
    <name type="common">Toxic golden alga</name>
    <dbReference type="NCBI Taxonomy" id="97485"/>
    <lineage>
        <taxon>Eukaryota</taxon>
        <taxon>Haptista</taxon>
        <taxon>Haptophyta</taxon>
        <taxon>Prymnesiophyceae</taxon>
        <taxon>Prymnesiales</taxon>
        <taxon>Prymnesiaceae</taxon>
        <taxon>Prymnesium</taxon>
    </lineage>
</organism>
<dbReference type="EC" id="1.17.1.4" evidence="4"/>
<dbReference type="InterPro" id="IPR036683">
    <property type="entry name" value="CO_DH_flav_C_dom_sf"/>
</dbReference>
<gene>
    <name evidence="23" type="ORF">AB1Y20_010508</name>
</gene>
<evidence type="ECO:0000256" key="15">
    <source>
        <dbReference type="ARBA" id="ARBA00034078"/>
    </source>
</evidence>
<feature type="binding site" evidence="19">
    <location>
        <position position="391"/>
    </location>
    <ligand>
        <name>FAD</name>
        <dbReference type="ChEBI" id="CHEBI:57692"/>
    </ligand>
</feature>
<dbReference type="GO" id="GO:0005777">
    <property type="term" value="C:peroxisome"/>
    <property type="evidence" value="ECO:0007669"/>
    <property type="project" value="UniProtKB-SubCell"/>
</dbReference>
<dbReference type="InterPro" id="IPR037165">
    <property type="entry name" value="AldOxase/xan_DH_Mopterin-bd_sf"/>
</dbReference>
<dbReference type="PROSITE" id="PS00197">
    <property type="entry name" value="2FE2S_FER_1"/>
    <property type="match status" value="1"/>
</dbReference>
<dbReference type="InterPro" id="IPR016167">
    <property type="entry name" value="FAD-bd_PCMH_sub1"/>
</dbReference>
<comment type="catalytic activity">
    <reaction evidence="16">
        <text>xanthine + NAD(+) + H2O = urate + NADH + H(+)</text>
        <dbReference type="Rhea" id="RHEA:16669"/>
        <dbReference type="ChEBI" id="CHEBI:15377"/>
        <dbReference type="ChEBI" id="CHEBI:15378"/>
        <dbReference type="ChEBI" id="CHEBI:17712"/>
        <dbReference type="ChEBI" id="CHEBI:17775"/>
        <dbReference type="ChEBI" id="CHEBI:57540"/>
        <dbReference type="ChEBI" id="CHEBI:57945"/>
        <dbReference type="EC" id="1.17.1.4"/>
    </reaction>
</comment>
<keyword evidence="13" id="KW-0520">NAD</keyword>
<comment type="cofactor">
    <cofactor evidence="15">
        <name>[2Fe-2S] cluster</name>
        <dbReference type="ChEBI" id="CHEBI:190135"/>
    </cofactor>
</comment>
<dbReference type="InterPro" id="IPR000674">
    <property type="entry name" value="Ald_Oxase/Xan_DH_a/b"/>
</dbReference>
<feature type="binding site" evidence="20">
    <location>
        <position position="132"/>
    </location>
    <ligand>
        <name>[2Fe-2S] cluster</name>
        <dbReference type="ChEBI" id="CHEBI:190135"/>
        <label>2</label>
    </ligand>
</feature>
<keyword evidence="11 20" id="KW-0408">Iron</keyword>
<keyword evidence="12 20" id="KW-0411">Iron-sulfur</keyword>
<feature type="binding site" evidence="19">
    <location>
        <begin position="288"/>
        <end position="295"/>
    </location>
    <ligand>
        <name>FAD</name>
        <dbReference type="ChEBI" id="CHEBI:57692"/>
    </ligand>
</feature>
<dbReference type="InterPro" id="IPR046867">
    <property type="entry name" value="AldOxase/xan_DH_MoCoBD2"/>
</dbReference>
<dbReference type="Gene3D" id="1.10.150.120">
    <property type="entry name" value="[2Fe-2S]-binding domain"/>
    <property type="match status" value="1"/>
</dbReference>
<keyword evidence="9 19" id="KW-0274">FAD</keyword>
<evidence type="ECO:0000256" key="13">
    <source>
        <dbReference type="ARBA" id="ARBA00023027"/>
    </source>
</evidence>
<evidence type="ECO:0000256" key="3">
    <source>
        <dbReference type="ARBA" id="ARBA00006849"/>
    </source>
</evidence>
<evidence type="ECO:0000256" key="17">
    <source>
        <dbReference type="ARBA" id="ARBA00049517"/>
    </source>
</evidence>
<reference evidence="23 24" key="1">
    <citation type="journal article" date="2024" name="Science">
        <title>Giant polyketide synthase enzymes in the biosynthesis of giant marine polyether toxins.</title>
        <authorList>
            <person name="Fallon T.R."/>
            <person name="Shende V.V."/>
            <person name="Wierzbicki I.H."/>
            <person name="Pendleton A.L."/>
            <person name="Watervoot N.F."/>
            <person name="Auber R.P."/>
            <person name="Gonzalez D.J."/>
            <person name="Wisecaver J.H."/>
            <person name="Moore B.S."/>
        </authorList>
    </citation>
    <scope>NUCLEOTIDE SEQUENCE [LARGE SCALE GENOMIC DNA]</scope>
    <source>
        <strain evidence="23 24">12B1</strain>
    </source>
</reference>
<dbReference type="InterPro" id="IPR006058">
    <property type="entry name" value="2Fe2S_fd_BS"/>
</dbReference>